<dbReference type="InterPro" id="IPR008928">
    <property type="entry name" value="6-hairpin_glycosidase_sf"/>
</dbReference>
<dbReference type="OrthoDB" id="1007311at2"/>
<dbReference type="EMBL" id="PYFT01000001">
    <property type="protein sequence ID" value="PSR52635.1"/>
    <property type="molecule type" value="Genomic_DNA"/>
</dbReference>
<comment type="caution">
    <text evidence="3">The sequence shown here is derived from an EMBL/GenBank/DDBJ whole genome shotgun (WGS) entry which is preliminary data.</text>
</comment>
<accession>A0A2T2YAU1</accession>
<evidence type="ECO:0000313" key="4">
    <source>
        <dbReference type="Proteomes" id="UP000240357"/>
    </source>
</evidence>
<dbReference type="AlphaFoldDB" id="A0A2T2YAU1"/>
<evidence type="ECO:0008006" key="5">
    <source>
        <dbReference type="Google" id="ProtNLM"/>
    </source>
</evidence>
<dbReference type="InterPro" id="IPR052566">
    <property type="entry name" value="Non-lysos_glucosylceramidase"/>
</dbReference>
<evidence type="ECO:0000259" key="1">
    <source>
        <dbReference type="Pfam" id="PF04685"/>
    </source>
</evidence>
<feature type="domain" description="Glycosyl-hydrolase family 116 N-terminal" evidence="2">
    <location>
        <begin position="78"/>
        <end position="393"/>
    </location>
</feature>
<reference evidence="3 4" key="1">
    <citation type="submission" date="2018-03" db="EMBL/GenBank/DDBJ databases">
        <title>Adhaeribacter sp. HMF7605 Genome sequencing and assembly.</title>
        <authorList>
            <person name="Kang H."/>
            <person name="Kang J."/>
            <person name="Cha I."/>
            <person name="Kim H."/>
            <person name="Joh K."/>
        </authorList>
    </citation>
    <scope>NUCLEOTIDE SEQUENCE [LARGE SCALE GENOMIC DNA]</scope>
    <source>
        <strain evidence="3 4">HMF7605</strain>
    </source>
</reference>
<evidence type="ECO:0000259" key="2">
    <source>
        <dbReference type="Pfam" id="PF12215"/>
    </source>
</evidence>
<dbReference type="Pfam" id="PF12215">
    <property type="entry name" value="Glyco_hydr_116N"/>
    <property type="match status" value="1"/>
</dbReference>
<dbReference type="InterPro" id="IPR006311">
    <property type="entry name" value="TAT_signal"/>
</dbReference>
<dbReference type="SUPFAM" id="SSF48208">
    <property type="entry name" value="Six-hairpin glycosidases"/>
    <property type="match status" value="1"/>
</dbReference>
<dbReference type="RefSeq" id="WP_106926452.1">
    <property type="nucleotide sequence ID" value="NZ_PYFT01000001.1"/>
</dbReference>
<dbReference type="PANTHER" id="PTHR12654">
    <property type="entry name" value="BILE ACID BETA-GLUCOSIDASE-RELATED"/>
    <property type="match status" value="1"/>
</dbReference>
<gene>
    <name evidence="3" type="ORF">AHMF7605_03390</name>
</gene>
<dbReference type="Gene3D" id="1.50.10.10">
    <property type="match status" value="1"/>
</dbReference>
<feature type="domain" description="Glycosyl-hydrolase family 116 catalytic region" evidence="1">
    <location>
        <begin position="502"/>
        <end position="779"/>
    </location>
</feature>
<proteinExistence type="predicted"/>
<protein>
    <recommendedName>
        <fullName evidence="5">Glycosyl-hydrolase family 116 catalytic region domain-containing protein</fullName>
    </recommendedName>
</protein>
<evidence type="ECO:0000313" key="3">
    <source>
        <dbReference type="EMBL" id="PSR52635.1"/>
    </source>
</evidence>
<dbReference type="PANTHER" id="PTHR12654:SF0">
    <property type="entry name" value="NON-LYSOSOMAL GLUCOSYLCERAMIDASE"/>
    <property type="match status" value="1"/>
</dbReference>
<name>A0A2T2YAU1_9BACT</name>
<sequence length="902" mass="101717">MQIRKINRRDFLKQSSVLSASFLTSGLPVIAGPFPPGALADGQIPVDKKLDPAWIKSLYQRGQVTTYLKTKNELNYIGMPVGGITCGTLYLGGDGRLWLWDIFNKNQEGIEPKELQWDIGVLDKSNVVKSRDGACYVQPAQNIRPLEQGFALQIKYENTTVIKQLKTEDWPEIKFEATYPFATIHYLDAGLPVLVQVEVYSPFIPLDAENSGLPAAIYSFQIINTSRKLVEVTIMGWLENKAGIYSGEQTIHQRYNTAYQQPGLSCVTGSIRAKGSALEELKLKPDYGSMTIASLNKNTGFVGTDITWPLADAVFTQPSNNTEAIKDIKEKLIGGVGHNFSMKPGKAVRADYVISWFFPNLQLKEVPDKKRYYANKFNSSLEVATYLQQNFKKLSSLSKLWKQTWYEEATLPHWFLERTFANTSTLATTTCHRFGSGRFYAWEGVGCCPGTCTHVWQYAQAVGRLFPLLERETREQIDLGLSLSENGAIWFRGEADHRPAVDGQAGTILRIYREHQMSTDSSFLNQNWSKIKRAITFLLTLDKNKDGLEDTPLENTLDAVWDGEIAWIVGLCLAAVKAGQAMAEEMHDADFAAVCQEYVTKGSRNMEDKLFNGEYFIHRPDPEKGRAHLGSYNTSHIDQVYGQSWAFQVGLGRIINQQKTLSALKSLWKYNYTPDVGPYIKEHTGGRPYALAGEGGLVMNTNPKQEAKPYGDNQTWQLGYFHECMSGFEHQVAAHMMAEGMIEEALVITRTIHDRYHARKRNPFNEIECSDHYARAMASYGTFITACGFENHGPKGYIAFAPKINPERFKAAFTSANGWGSYSQQINPHQQVHQIQLKYGDLQVEKIKLEIQDKQPIQKVIAKLGKQILPVQYTQTDNSILIQFNKRQPLLTNQTLSITLRF</sequence>
<dbReference type="Proteomes" id="UP000240357">
    <property type="component" value="Unassembled WGS sequence"/>
</dbReference>
<dbReference type="InterPro" id="IPR006775">
    <property type="entry name" value="GH116_catalytic"/>
</dbReference>
<dbReference type="InterPro" id="IPR012341">
    <property type="entry name" value="6hp_glycosidase-like_sf"/>
</dbReference>
<dbReference type="GO" id="GO:0005975">
    <property type="term" value="P:carbohydrate metabolic process"/>
    <property type="evidence" value="ECO:0007669"/>
    <property type="project" value="InterPro"/>
</dbReference>
<dbReference type="InterPro" id="IPR024462">
    <property type="entry name" value="GH116_N"/>
</dbReference>
<dbReference type="GO" id="GO:0004553">
    <property type="term" value="F:hydrolase activity, hydrolyzing O-glycosyl compounds"/>
    <property type="evidence" value="ECO:0007669"/>
    <property type="project" value="InterPro"/>
</dbReference>
<organism evidence="3 4">
    <name type="scientific">Adhaeribacter arboris</name>
    <dbReference type="NCBI Taxonomy" id="2072846"/>
    <lineage>
        <taxon>Bacteria</taxon>
        <taxon>Pseudomonadati</taxon>
        <taxon>Bacteroidota</taxon>
        <taxon>Cytophagia</taxon>
        <taxon>Cytophagales</taxon>
        <taxon>Hymenobacteraceae</taxon>
        <taxon>Adhaeribacter</taxon>
    </lineage>
</organism>
<dbReference type="PROSITE" id="PS51318">
    <property type="entry name" value="TAT"/>
    <property type="match status" value="1"/>
</dbReference>
<keyword evidence="4" id="KW-1185">Reference proteome</keyword>
<dbReference type="Pfam" id="PF04685">
    <property type="entry name" value="DUF608"/>
    <property type="match status" value="1"/>
</dbReference>